<gene>
    <name evidence="1" type="ordered locus">Sterm_1439</name>
</gene>
<dbReference type="HOGENOM" id="CLU_114419_3_0_0"/>
<dbReference type="KEGG" id="str:Sterm_1439"/>
<proteinExistence type="predicted"/>
<dbReference type="Pfam" id="PF08890">
    <property type="entry name" value="Phage_TAC_5"/>
    <property type="match status" value="1"/>
</dbReference>
<evidence type="ECO:0000313" key="1">
    <source>
        <dbReference type="EMBL" id="ACZ08301.1"/>
    </source>
</evidence>
<dbReference type="InterPro" id="IPR038559">
    <property type="entry name" value="XkdN-like_sf"/>
</dbReference>
<reference evidence="2" key="1">
    <citation type="submission" date="2009-09" db="EMBL/GenBank/DDBJ databases">
        <title>The complete chromosome of Sebaldella termitidis ATCC 33386.</title>
        <authorList>
            <consortium name="US DOE Joint Genome Institute (JGI-PGF)"/>
            <person name="Lucas S."/>
            <person name="Copeland A."/>
            <person name="Lapidus A."/>
            <person name="Glavina del Rio T."/>
            <person name="Dalin E."/>
            <person name="Tice H."/>
            <person name="Bruce D."/>
            <person name="Goodwin L."/>
            <person name="Pitluck S."/>
            <person name="Kyrpides N."/>
            <person name="Mavromatis K."/>
            <person name="Ivanova N."/>
            <person name="Mikhailova N."/>
            <person name="Sims D."/>
            <person name="Meincke L."/>
            <person name="Brettin T."/>
            <person name="Detter J.C."/>
            <person name="Han C."/>
            <person name="Larimer F."/>
            <person name="Land M."/>
            <person name="Hauser L."/>
            <person name="Markowitz V."/>
            <person name="Cheng J.F."/>
            <person name="Hugenholtz P."/>
            <person name="Woyke T."/>
            <person name="Wu D."/>
            <person name="Eisen J.A."/>
        </authorList>
    </citation>
    <scope>NUCLEOTIDE SEQUENCE [LARGE SCALE GENOMIC DNA]</scope>
    <source>
        <strain evidence="2">ATCC 33386 / NCTC 11300</strain>
    </source>
</reference>
<accession>D1AHR7</accession>
<protein>
    <submittedName>
        <fullName evidence="1">XkdN-like protein</fullName>
    </submittedName>
</protein>
<reference evidence="1 2" key="2">
    <citation type="journal article" date="2010" name="Stand. Genomic Sci.">
        <title>Complete genome sequence of Sebaldella termitidis type strain (NCTC 11300).</title>
        <authorList>
            <person name="Harmon-Smith M."/>
            <person name="Celia L."/>
            <person name="Chertkov O."/>
            <person name="Lapidus A."/>
            <person name="Copeland A."/>
            <person name="Glavina Del Rio T."/>
            <person name="Nolan M."/>
            <person name="Lucas S."/>
            <person name="Tice H."/>
            <person name="Cheng J.F."/>
            <person name="Han C."/>
            <person name="Detter J.C."/>
            <person name="Bruce D."/>
            <person name="Goodwin L."/>
            <person name="Pitluck S."/>
            <person name="Pati A."/>
            <person name="Liolios K."/>
            <person name="Ivanova N."/>
            <person name="Mavromatis K."/>
            <person name="Mikhailova N."/>
            <person name="Chen A."/>
            <person name="Palaniappan K."/>
            <person name="Land M."/>
            <person name="Hauser L."/>
            <person name="Chang Y.J."/>
            <person name="Jeffries C.D."/>
            <person name="Brettin T."/>
            <person name="Goker M."/>
            <person name="Beck B."/>
            <person name="Bristow J."/>
            <person name="Eisen J.A."/>
            <person name="Markowitz V."/>
            <person name="Hugenholtz P."/>
            <person name="Kyrpides N.C."/>
            <person name="Klenk H.P."/>
            <person name="Chen F."/>
        </authorList>
    </citation>
    <scope>NUCLEOTIDE SEQUENCE [LARGE SCALE GENOMIC DNA]</scope>
    <source>
        <strain evidence="2">ATCC 33386 / NCTC 11300</strain>
    </source>
</reference>
<dbReference type="Proteomes" id="UP000000845">
    <property type="component" value="Chromosome"/>
</dbReference>
<dbReference type="Gene3D" id="3.30.2220.30">
    <property type="match status" value="1"/>
</dbReference>
<dbReference type="eggNOG" id="ENOG5031MHP">
    <property type="taxonomic scope" value="Bacteria"/>
</dbReference>
<evidence type="ECO:0000313" key="2">
    <source>
        <dbReference type="Proteomes" id="UP000000845"/>
    </source>
</evidence>
<dbReference type="AlphaFoldDB" id="D1AHR7"/>
<name>D1AHR7_SEBTE</name>
<sequence>MDMKSFLKQNVRKPEEEKVIATKRVLKENGEPEEWIIKAITNTTDDRLRKNNTKTVNRGKGVYVPELDTTAYLKDLVVNSVVYPDLENKEAQDSWNVMGAGQLLDCLLLPGEYNALVEKVQKINGWDISLPDLVDEAKN</sequence>
<organism evidence="1 2">
    <name type="scientific">Sebaldella termitidis (strain ATCC 33386 / NCTC 11300)</name>
    <dbReference type="NCBI Taxonomy" id="526218"/>
    <lineage>
        <taxon>Bacteria</taxon>
        <taxon>Fusobacteriati</taxon>
        <taxon>Fusobacteriota</taxon>
        <taxon>Fusobacteriia</taxon>
        <taxon>Fusobacteriales</taxon>
        <taxon>Leptotrichiaceae</taxon>
        <taxon>Sebaldella</taxon>
    </lineage>
</organism>
<dbReference type="STRING" id="526218.Sterm_1439"/>
<dbReference type="RefSeq" id="WP_012860897.1">
    <property type="nucleotide sequence ID" value="NC_013517.1"/>
</dbReference>
<dbReference type="InterPro" id="IPR014986">
    <property type="entry name" value="XkdN-like"/>
</dbReference>
<dbReference type="EMBL" id="CP001739">
    <property type="protein sequence ID" value="ACZ08301.1"/>
    <property type="molecule type" value="Genomic_DNA"/>
</dbReference>
<keyword evidence="2" id="KW-1185">Reference proteome</keyword>